<protein>
    <submittedName>
        <fullName evidence="2">Uncharacterized protein</fullName>
    </submittedName>
</protein>
<evidence type="ECO:0000313" key="3">
    <source>
        <dbReference type="Proteomes" id="UP000237105"/>
    </source>
</evidence>
<dbReference type="AlphaFoldDB" id="A0A2P5BRP2"/>
<organism evidence="2 3">
    <name type="scientific">Parasponia andersonii</name>
    <name type="common">Sponia andersonii</name>
    <dbReference type="NCBI Taxonomy" id="3476"/>
    <lineage>
        <taxon>Eukaryota</taxon>
        <taxon>Viridiplantae</taxon>
        <taxon>Streptophyta</taxon>
        <taxon>Embryophyta</taxon>
        <taxon>Tracheophyta</taxon>
        <taxon>Spermatophyta</taxon>
        <taxon>Magnoliopsida</taxon>
        <taxon>eudicotyledons</taxon>
        <taxon>Gunneridae</taxon>
        <taxon>Pentapetalae</taxon>
        <taxon>rosids</taxon>
        <taxon>fabids</taxon>
        <taxon>Rosales</taxon>
        <taxon>Cannabaceae</taxon>
        <taxon>Parasponia</taxon>
    </lineage>
</organism>
<keyword evidence="3" id="KW-1185">Reference proteome</keyword>
<gene>
    <name evidence="2" type="ORF">PanWU01x14_216740</name>
</gene>
<comment type="caution">
    <text evidence="2">The sequence shown here is derived from an EMBL/GenBank/DDBJ whole genome shotgun (WGS) entry which is preliminary data.</text>
</comment>
<feature type="region of interest" description="Disordered" evidence="1">
    <location>
        <begin position="58"/>
        <end position="78"/>
    </location>
</feature>
<name>A0A2P5BRP2_PARAD</name>
<proteinExistence type="predicted"/>
<evidence type="ECO:0000256" key="1">
    <source>
        <dbReference type="SAM" id="MobiDB-lite"/>
    </source>
</evidence>
<dbReference type="EMBL" id="JXTB01000233">
    <property type="protein sequence ID" value="PON51430.1"/>
    <property type="molecule type" value="Genomic_DNA"/>
</dbReference>
<dbReference type="OrthoDB" id="1559527at2759"/>
<feature type="compositionally biased region" description="Basic residues" evidence="1">
    <location>
        <begin position="62"/>
        <end position="78"/>
    </location>
</feature>
<dbReference type="Proteomes" id="UP000237105">
    <property type="component" value="Unassembled WGS sequence"/>
</dbReference>
<evidence type="ECO:0000313" key="2">
    <source>
        <dbReference type="EMBL" id="PON51430.1"/>
    </source>
</evidence>
<reference evidence="3" key="1">
    <citation type="submission" date="2016-06" db="EMBL/GenBank/DDBJ databases">
        <title>Parallel loss of symbiosis genes in relatives of nitrogen-fixing non-legume Parasponia.</title>
        <authorList>
            <person name="Van Velzen R."/>
            <person name="Holmer R."/>
            <person name="Bu F."/>
            <person name="Rutten L."/>
            <person name="Van Zeijl A."/>
            <person name="Liu W."/>
            <person name="Santuari L."/>
            <person name="Cao Q."/>
            <person name="Sharma T."/>
            <person name="Shen D."/>
            <person name="Roswanjaya Y."/>
            <person name="Wardhani T."/>
            <person name="Kalhor M.S."/>
            <person name="Jansen J."/>
            <person name="Van den Hoogen J."/>
            <person name="Gungor B."/>
            <person name="Hartog M."/>
            <person name="Hontelez J."/>
            <person name="Verver J."/>
            <person name="Yang W.-C."/>
            <person name="Schijlen E."/>
            <person name="Repin R."/>
            <person name="Schilthuizen M."/>
            <person name="Schranz E."/>
            <person name="Heidstra R."/>
            <person name="Miyata K."/>
            <person name="Fedorova E."/>
            <person name="Kohlen W."/>
            <person name="Bisseling T."/>
            <person name="Smit S."/>
            <person name="Geurts R."/>
        </authorList>
    </citation>
    <scope>NUCLEOTIDE SEQUENCE [LARGE SCALE GENOMIC DNA]</scope>
    <source>
        <strain evidence="3">cv. WU1-14</strain>
    </source>
</reference>
<sequence length="78" mass="8838">MAEGAKKEQGFEPKAANPNLFPAKKRLVKKMMFDYIVEKLSLLFSDQNGDSCFKRVSTLKTSKPKTKSKQIHPHTNAK</sequence>
<accession>A0A2P5BRP2</accession>